<name>Q1IHR3_KORVE</name>
<feature type="transmembrane region" description="Helical" evidence="1">
    <location>
        <begin position="12"/>
        <end position="37"/>
    </location>
</feature>
<evidence type="ECO:0008006" key="4">
    <source>
        <dbReference type="Google" id="ProtNLM"/>
    </source>
</evidence>
<dbReference type="EMBL" id="CP000360">
    <property type="protein sequence ID" value="ABF43587.1"/>
    <property type="molecule type" value="Genomic_DNA"/>
</dbReference>
<accession>Q1IHR3</accession>
<dbReference type="EnsemblBacteria" id="ABF43587">
    <property type="protein sequence ID" value="ABF43587"/>
    <property type="gene ID" value="Acid345_4587"/>
</dbReference>
<keyword evidence="1" id="KW-1133">Transmembrane helix</keyword>
<dbReference type="Proteomes" id="UP000002432">
    <property type="component" value="Chromosome"/>
</dbReference>
<dbReference type="AlphaFoldDB" id="Q1IHR3"/>
<dbReference type="STRING" id="204669.Acid345_4587"/>
<protein>
    <recommendedName>
        <fullName evidence="4">DUF1440 domain-containing protein</fullName>
    </recommendedName>
</protein>
<dbReference type="RefSeq" id="WP_011525384.1">
    <property type="nucleotide sequence ID" value="NC_008009.1"/>
</dbReference>
<feature type="transmembrane region" description="Helical" evidence="1">
    <location>
        <begin position="66"/>
        <end position="86"/>
    </location>
</feature>
<dbReference type="HOGENOM" id="CLU_1568498_0_0_0"/>
<organism evidence="2 3">
    <name type="scientific">Koribacter versatilis (strain Ellin345)</name>
    <dbReference type="NCBI Taxonomy" id="204669"/>
    <lineage>
        <taxon>Bacteria</taxon>
        <taxon>Pseudomonadati</taxon>
        <taxon>Acidobacteriota</taxon>
        <taxon>Terriglobia</taxon>
        <taxon>Terriglobales</taxon>
        <taxon>Candidatus Korobacteraceae</taxon>
        <taxon>Candidatus Korobacter</taxon>
    </lineage>
</organism>
<evidence type="ECO:0000256" key="1">
    <source>
        <dbReference type="SAM" id="Phobius"/>
    </source>
</evidence>
<gene>
    <name evidence="2" type="ordered locus">Acid345_4587</name>
</gene>
<proteinExistence type="predicted"/>
<dbReference type="OrthoDB" id="118190at2"/>
<evidence type="ECO:0000313" key="2">
    <source>
        <dbReference type="EMBL" id="ABF43587.1"/>
    </source>
</evidence>
<dbReference type="KEGG" id="aba:Acid345_4587"/>
<sequence length="163" mass="17796">MNQSPGPGPARVLRTILTAGIVAAILDGSGVSLFYFLKGFPPLRLWQGVASSLLGKDAFLEGWRSGMFGIFLHLCVATTVATIFVLLARRIPFLIRHYVWSGLVYGIGVFLVMNRIVVPLTRVQRRPMAMEGLIVQLVLHLFAIGLSIAFVTRTLLKSSTADA</sequence>
<dbReference type="eggNOG" id="ENOG5032Y2Y">
    <property type="taxonomic scope" value="Bacteria"/>
</dbReference>
<reference evidence="2 3" key="1">
    <citation type="journal article" date="2009" name="Appl. Environ. Microbiol.">
        <title>Three genomes from the phylum Acidobacteria provide insight into the lifestyles of these microorganisms in soils.</title>
        <authorList>
            <person name="Ward N.L."/>
            <person name="Challacombe J.F."/>
            <person name="Janssen P.H."/>
            <person name="Henrissat B."/>
            <person name="Coutinho P.M."/>
            <person name="Wu M."/>
            <person name="Xie G."/>
            <person name="Haft D.H."/>
            <person name="Sait M."/>
            <person name="Badger J."/>
            <person name="Barabote R.D."/>
            <person name="Bradley B."/>
            <person name="Brettin T.S."/>
            <person name="Brinkac L.M."/>
            <person name="Bruce D."/>
            <person name="Creasy T."/>
            <person name="Daugherty S.C."/>
            <person name="Davidsen T.M."/>
            <person name="DeBoy R.T."/>
            <person name="Detter J.C."/>
            <person name="Dodson R.J."/>
            <person name="Durkin A.S."/>
            <person name="Ganapathy A."/>
            <person name="Gwinn-Giglio M."/>
            <person name="Han C.S."/>
            <person name="Khouri H."/>
            <person name="Kiss H."/>
            <person name="Kothari S.P."/>
            <person name="Madupu R."/>
            <person name="Nelson K.E."/>
            <person name="Nelson W.C."/>
            <person name="Paulsen I."/>
            <person name="Penn K."/>
            <person name="Ren Q."/>
            <person name="Rosovitz M.J."/>
            <person name="Selengut J.D."/>
            <person name="Shrivastava S."/>
            <person name="Sullivan S.A."/>
            <person name="Tapia R."/>
            <person name="Thompson L.S."/>
            <person name="Watkins K.L."/>
            <person name="Yang Q."/>
            <person name="Yu C."/>
            <person name="Zafar N."/>
            <person name="Zhou L."/>
            <person name="Kuske C.R."/>
        </authorList>
    </citation>
    <scope>NUCLEOTIDE SEQUENCE [LARGE SCALE GENOMIC DNA]</scope>
    <source>
        <strain evidence="2 3">Ellin345</strain>
    </source>
</reference>
<evidence type="ECO:0000313" key="3">
    <source>
        <dbReference type="Proteomes" id="UP000002432"/>
    </source>
</evidence>
<feature type="transmembrane region" description="Helical" evidence="1">
    <location>
        <begin position="98"/>
        <end position="117"/>
    </location>
</feature>
<keyword evidence="1" id="KW-0472">Membrane</keyword>
<keyword evidence="3" id="KW-1185">Reference proteome</keyword>
<keyword evidence="1" id="KW-0812">Transmembrane</keyword>
<feature type="transmembrane region" description="Helical" evidence="1">
    <location>
        <begin position="137"/>
        <end position="156"/>
    </location>
</feature>